<dbReference type="InterPro" id="IPR004528">
    <property type="entry name" value="KdsB"/>
</dbReference>
<keyword evidence="5" id="KW-1185">Reference proteome</keyword>
<dbReference type="PANTHER" id="PTHR42866">
    <property type="entry name" value="3-DEOXY-MANNO-OCTULOSONATE CYTIDYLYLTRANSFERASE"/>
    <property type="match status" value="1"/>
</dbReference>
<evidence type="ECO:0000256" key="2">
    <source>
        <dbReference type="ARBA" id="ARBA00022695"/>
    </source>
</evidence>
<dbReference type="NCBIfam" id="NF003952">
    <property type="entry name" value="PRK05450.1-5"/>
    <property type="match status" value="1"/>
</dbReference>
<organism evidence="4 5">
    <name type="scientific">Thiomicrorhabdus immobilis</name>
    <dbReference type="NCBI Taxonomy" id="2791037"/>
    <lineage>
        <taxon>Bacteria</taxon>
        <taxon>Pseudomonadati</taxon>
        <taxon>Pseudomonadota</taxon>
        <taxon>Gammaproteobacteria</taxon>
        <taxon>Thiotrichales</taxon>
        <taxon>Piscirickettsiaceae</taxon>
        <taxon>Thiomicrorhabdus</taxon>
    </lineage>
</organism>
<dbReference type="SUPFAM" id="SSF53448">
    <property type="entry name" value="Nucleotide-diphospho-sugar transferases"/>
    <property type="match status" value="1"/>
</dbReference>
<dbReference type="NCBIfam" id="NF009905">
    <property type="entry name" value="PRK13368.1"/>
    <property type="match status" value="1"/>
</dbReference>
<protein>
    <submittedName>
        <fullName evidence="4">3-deoxy-manno-octulosonate cytidylyltransferase</fullName>
    </submittedName>
</protein>
<dbReference type="GO" id="GO:0016779">
    <property type="term" value="F:nucleotidyltransferase activity"/>
    <property type="evidence" value="ECO:0007669"/>
    <property type="project" value="UniProtKB-KW"/>
</dbReference>
<dbReference type="Proteomes" id="UP001054820">
    <property type="component" value="Chromosome"/>
</dbReference>
<name>A0ABN6CXY5_9GAMM</name>
<dbReference type="PANTHER" id="PTHR42866:SF2">
    <property type="entry name" value="3-DEOXY-MANNO-OCTULOSONATE CYTIDYLYLTRANSFERASE, MITOCHONDRIAL"/>
    <property type="match status" value="1"/>
</dbReference>
<dbReference type="Gene3D" id="3.90.550.10">
    <property type="entry name" value="Spore Coat Polysaccharide Biosynthesis Protein SpsA, Chain A"/>
    <property type="match status" value="1"/>
</dbReference>
<accession>A0ABN6CXY5</accession>
<dbReference type="RefSeq" id="WP_237261431.1">
    <property type="nucleotide sequence ID" value="NZ_AP024202.1"/>
</dbReference>
<keyword evidence="3" id="KW-0448">Lipopolysaccharide biosynthesis</keyword>
<dbReference type="InterPro" id="IPR029044">
    <property type="entry name" value="Nucleotide-diphossugar_trans"/>
</dbReference>
<gene>
    <name evidence="4" type="primary">kdsB_2</name>
    <name evidence="4" type="ORF">THMIRHAM_17280</name>
</gene>
<evidence type="ECO:0000256" key="1">
    <source>
        <dbReference type="ARBA" id="ARBA00022679"/>
    </source>
</evidence>
<proteinExistence type="predicted"/>
<evidence type="ECO:0000313" key="5">
    <source>
        <dbReference type="Proteomes" id="UP001054820"/>
    </source>
</evidence>
<sequence length="248" mass="27633">MKAIVVIPARYKSSRYPGKPLVPLLGKPMVLWVAELSAKAVGANNVYVATDDDRIAEVVKDAGFHVAMTSNQALTGTDRLAEVAEKVDADIYINVQGDEPLVSPQDILNAIEQKKAYPDQVINGYCALSEFEDPHSINIPKVIFTEQQQMIYMSRQAIPGIKDEKYAPAEYYKQVCIYGFSRQELLDYGSFGRKSTIEQSEDIEILRFLEWNQGIRMFQTQPGSLAVDVPEDVAKVEAALLVAQESKL</sequence>
<dbReference type="CDD" id="cd02517">
    <property type="entry name" value="CMP-KDO-Synthetase"/>
    <property type="match status" value="1"/>
</dbReference>
<dbReference type="EMBL" id="AP024202">
    <property type="protein sequence ID" value="BCN93943.1"/>
    <property type="molecule type" value="Genomic_DNA"/>
</dbReference>
<reference evidence="4" key="1">
    <citation type="journal article" date="2022" name="Arch. Microbiol.">
        <title>Thiomicrorhabdus immobilis sp. nov., a mesophilic sulfur-oxidizing bacterium isolated from sediment of a brackish lake in northern Japan.</title>
        <authorList>
            <person name="Kojima H."/>
            <person name="Mochizuki J."/>
            <person name="Kanda M."/>
            <person name="Watanabe T."/>
            <person name="Fukui M."/>
        </authorList>
    </citation>
    <scope>NUCLEOTIDE SEQUENCE</scope>
    <source>
        <strain evidence="4">Am19</strain>
    </source>
</reference>
<dbReference type="InterPro" id="IPR003329">
    <property type="entry name" value="Cytidylyl_trans"/>
</dbReference>
<keyword evidence="2 4" id="KW-0548">Nucleotidyltransferase</keyword>
<evidence type="ECO:0000256" key="3">
    <source>
        <dbReference type="ARBA" id="ARBA00022985"/>
    </source>
</evidence>
<keyword evidence="1" id="KW-0808">Transferase</keyword>
<evidence type="ECO:0000313" key="4">
    <source>
        <dbReference type="EMBL" id="BCN93943.1"/>
    </source>
</evidence>
<dbReference type="Pfam" id="PF02348">
    <property type="entry name" value="CTP_transf_3"/>
    <property type="match status" value="1"/>
</dbReference>